<organism evidence="7 8">
    <name type="scientific">Coprinellus micaceus</name>
    <name type="common">Glistening ink-cap mushroom</name>
    <name type="synonym">Coprinus micaceus</name>
    <dbReference type="NCBI Taxonomy" id="71717"/>
    <lineage>
        <taxon>Eukaryota</taxon>
        <taxon>Fungi</taxon>
        <taxon>Dikarya</taxon>
        <taxon>Basidiomycota</taxon>
        <taxon>Agaricomycotina</taxon>
        <taxon>Agaricomycetes</taxon>
        <taxon>Agaricomycetidae</taxon>
        <taxon>Agaricales</taxon>
        <taxon>Agaricineae</taxon>
        <taxon>Psathyrellaceae</taxon>
        <taxon>Coprinellus</taxon>
    </lineage>
</organism>
<evidence type="ECO:0000256" key="2">
    <source>
        <dbReference type="ARBA" id="ARBA00010617"/>
    </source>
</evidence>
<dbReference type="Pfam" id="PF00067">
    <property type="entry name" value="p450"/>
    <property type="match status" value="1"/>
</dbReference>
<reference evidence="7 8" key="1">
    <citation type="journal article" date="2019" name="Nat. Ecol. Evol.">
        <title>Megaphylogeny resolves global patterns of mushroom evolution.</title>
        <authorList>
            <person name="Varga T."/>
            <person name="Krizsan K."/>
            <person name="Foldi C."/>
            <person name="Dima B."/>
            <person name="Sanchez-Garcia M."/>
            <person name="Sanchez-Ramirez S."/>
            <person name="Szollosi G.J."/>
            <person name="Szarkandi J.G."/>
            <person name="Papp V."/>
            <person name="Albert L."/>
            <person name="Andreopoulos W."/>
            <person name="Angelini C."/>
            <person name="Antonin V."/>
            <person name="Barry K.W."/>
            <person name="Bougher N.L."/>
            <person name="Buchanan P."/>
            <person name="Buyck B."/>
            <person name="Bense V."/>
            <person name="Catcheside P."/>
            <person name="Chovatia M."/>
            <person name="Cooper J."/>
            <person name="Damon W."/>
            <person name="Desjardin D."/>
            <person name="Finy P."/>
            <person name="Geml J."/>
            <person name="Haridas S."/>
            <person name="Hughes K."/>
            <person name="Justo A."/>
            <person name="Karasinski D."/>
            <person name="Kautmanova I."/>
            <person name="Kiss B."/>
            <person name="Kocsube S."/>
            <person name="Kotiranta H."/>
            <person name="LaButti K.M."/>
            <person name="Lechner B.E."/>
            <person name="Liimatainen K."/>
            <person name="Lipzen A."/>
            <person name="Lukacs Z."/>
            <person name="Mihaltcheva S."/>
            <person name="Morgado L.N."/>
            <person name="Niskanen T."/>
            <person name="Noordeloos M.E."/>
            <person name="Ohm R.A."/>
            <person name="Ortiz-Santana B."/>
            <person name="Ovrebo C."/>
            <person name="Racz N."/>
            <person name="Riley R."/>
            <person name="Savchenko A."/>
            <person name="Shiryaev A."/>
            <person name="Soop K."/>
            <person name="Spirin V."/>
            <person name="Szebenyi C."/>
            <person name="Tomsovsky M."/>
            <person name="Tulloss R.E."/>
            <person name="Uehling J."/>
            <person name="Grigoriev I.V."/>
            <person name="Vagvolgyi C."/>
            <person name="Papp T."/>
            <person name="Martin F.M."/>
            <person name="Miettinen O."/>
            <person name="Hibbett D.S."/>
            <person name="Nagy L.G."/>
        </authorList>
    </citation>
    <scope>NUCLEOTIDE SEQUENCE [LARGE SCALE GENOMIC DNA]</scope>
    <source>
        <strain evidence="7 8">FP101781</strain>
    </source>
</reference>
<evidence type="ECO:0000256" key="4">
    <source>
        <dbReference type="ARBA" id="ARBA00023002"/>
    </source>
</evidence>
<comment type="similarity">
    <text evidence="2">Belongs to the cytochrome P450 family.</text>
</comment>
<sequence length="375" mass="42569">MSDSHGSRWVGGIRDGSNDSPTEPYHFDVVRLSLTRSFPSRFDDICDEISASVGDMFGHSSAWNGVPLLVPGALKPLVGKLISPVATALRELEPILGPIIRERLHQDAVQGAERADRPKDLISWLLDFSPPEKRNVEVIFRIISLNFVSVHTTSITIANALFDLAAHPKYSPHFGQRRRRCGAIWLDEGGHEQNEGNAGHWFKFVTITLKFQFTLLTRRSIHDQESLARLHPFEWHHSARQDLLWASHSRGLHHDSEKYEDPLKFDGFRFLRLREKEEGGELKYQMVSLHHDYLLFGHGRSACPGRFFAVSEAKAVMAHILLNYDIKFPEGVTSHPAGKWFSASYTPHPSAQLLVRRGFSTFSGEPTVTHRRLWT</sequence>
<dbReference type="PRINTS" id="PR00463">
    <property type="entry name" value="EP450I"/>
</dbReference>
<dbReference type="GO" id="GO:0020037">
    <property type="term" value="F:heme binding"/>
    <property type="evidence" value="ECO:0007669"/>
    <property type="project" value="InterPro"/>
</dbReference>
<dbReference type="InterPro" id="IPR002401">
    <property type="entry name" value="Cyt_P450_E_grp-I"/>
</dbReference>
<dbReference type="Proteomes" id="UP000298030">
    <property type="component" value="Unassembled WGS sequence"/>
</dbReference>
<comment type="cofactor">
    <cofactor evidence="1 6">
        <name>heme</name>
        <dbReference type="ChEBI" id="CHEBI:30413"/>
    </cofactor>
</comment>
<dbReference type="STRING" id="71717.A0A4Y7SDQ9"/>
<dbReference type="GO" id="GO:0016705">
    <property type="term" value="F:oxidoreductase activity, acting on paired donors, with incorporation or reduction of molecular oxygen"/>
    <property type="evidence" value="ECO:0007669"/>
    <property type="project" value="InterPro"/>
</dbReference>
<keyword evidence="4" id="KW-0560">Oxidoreductase</keyword>
<comment type="caution">
    <text evidence="7">The sequence shown here is derived from an EMBL/GenBank/DDBJ whole genome shotgun (WGS) entry which is preliminary data.</text>
</comment>
<dbReference type="AlphaFoldDB" id="A0A4Y7SDQ9"/>
<dbReference type="PANTHER" id="PTHR46206">
    <property type="entry name" value="CYTOCHROME P450"/>
    <property type="match status" value="1"/>
</dbReference>
<dbReference type="OrthoDB" id="1844152at2759"/>
<keyword evidence="6" id="KW-0349">Heme</keyword>
<name>A0A4Y7SDQ9_COPMI</name>
<gene>
    <name evidence="7" type="ORF">FA13DRAFT_1801694</name>
</gene>
<dbReference type="EMBL" id="QPFP01000168">
    <property type="protein sequence ID" value="TEB19826.1"/>
    <property type="molecule type" value="Genomic_DNA"/>
</dbReference>
<protein>
    <submittedName>
        <fullName evidence="7">Cytochrome P450</fullName>
    </submittedName>
</protein>
<accession>A0A4Y7SDQ9</accession>
<evidence type="ECO:0000256" key="5">
    <source>
        <dbReference type="ARBA" id="ARBA00023004"/>
    </source>
</evidence>
<dbReference type="InterPro" id="IPR001128">
    <property type="entry name" value="Cyt_P450"/>
</dbReference>
<keyword evidence="8" id="KW-1185">Reference proteome</keyword>
<dbReference type="GO" id="GO:0004497">
    <property type="term" value="F:monooxygenase activity"/>
    <property type="evidence" value="ECO:0007669"/>
    <property type="project" value="InterPro"/>
</dbReference>
<evidence type="ECO:0000256" key="3">
    <source>
        <dbReference type="ARBA" id="ARBA00022723"/>
    </source>
</evidence>
<evidence type="ECO:0000313" key="7">
    <source>
        <dbReference type="EMBL" id="TEB19826.1"/>
    </source>
</evidence>
<dbReference type="SUPFAM" id="SSF48264">
    <property type="entry name" value="Cytochrome P450"/>
    <property type="match status" value="1"/>
</dbReference>
<feature type="binding site" description="axial binding residue" evidence="6">
    <location>
        <position position="303"/>
    </location>
    <ligand>
        <name>heme</name>
        <dbReference type="ChEBI" id="CHEBI:30413"/>
    </ligand>
    <ligandPart>
        <name>Fe</name>
        <dbReference type="ChEBI" id="CHEBI:18248"/>
    </ligandPart>
</feature>
<dbReference type="GO" id="GO:0005506">
    <property type="term" value="F:iron ion binding"/>
    <property type="evidence" value="ECO:0007669"/>
    <property type="project" value="InterPro"/>
</dbReference>
<dbReference type="CDD" id="cd11041">
    <property type="entry name" value="CYP503A1-like"/>
    <property type="match status" value="1"/>
</dbReference>
<keyword evidence="5 6" id="KW-0408">Iron</keyword>
<evidence type="ECO:0000313" key="8">
    <source>
        <dbReference type="Proteomes" id="UP000298030"/>
    </source>
</evidence>
<evidence type="ECO:0000256" key="6">
    <source>
        <dbReference type="PIRSR" id="PIRSR602401-1"/>
    </source>
</evidence>
<proteinExistence type="inferred from homology"/>
<dbReference type="Gene3D" id="1.10.630.10">
    <property type="entry name" value="Cytochrome P450"/>
    <property type="match status" value="2"/>
</dbReference>
<keyword evidence="3 6" id="KW-0479">Metal-binding</keyword>
<dbReference type="InterPro" id="IPR036396">
    <property type="entry name" value="Cyt_P450_sf"/>
</dbReference>
<evidence type="ECO:0000256" key="1">
    <source>
        <dbReference type="ARBA" id="ARBA00001971"/>
    </source>
</evidence>